<feature type="compositionally biased region" description="Basic and acidic residues" evidence="1">
    <location>
        <begin position="195"/>
        <end position="217"/>
    </location>
</feature>
<dbReference type="EMBL" id="REGW02000009">
    <property type="protein sequence ID" value="KAE8292144.1"/>
    <property type="molecule type" value="Genomic_DNA"/>
</dbReference>
<feature type="compositionally biased region" description="Basic and acidic residues" evidence="1">
    <location>
        <begin position="331"/>
        <end position="350"/>
    </location>
</feature>
<gene>
    <name evidence="2" type="ORF">D5F01_LYC09510</name>
</gene>
<protein>
    <submittedName>
        <fullName evidence="2">Uncharacterized protein</fullName>
    </submittedName>
</protein>
<keyword evidence="3" id="KW-1185">Reference proteome</keyword>
<feature type="compositionally biased region" description="Gly residues" evidence="1">
    <location>
        <begin position="70"/>
        <end position="80"/>
    </location>
</feature>
<feature type="region of interest" description="Disordered" evidence="1">
    <location>
        <begin position="191"/>
        <end position="217"/>
    </location>
</feature>
<proteinExistence type="predicted"/>
<feature type="region of interest" description="Disordered" evidence="1">
    <location>
        <begin position="311"/>
        <end position="350"/>
    </location>
</feature>
<feature type="region of interest" description="Disordered" evidence="1">
    <location>
        <begin position="65"/>
        <end position="95"/>
    </location>
</feature>
<accession>A0A6G0IL92</accession>
<organism evidence="2 3">
    <name type="scientific">Larimichthys crocea</name>
    <name type="common">Large yellow croaker</name>
    <name type="synonym">Pseudosciaena crocea</name>
    <dbReference type="NCBI Taxonomy" id="215358"/>
    <lineage>
        <taxon>Eukaryota</taxon>
        <taxon>Metazoa</taxon>
        <taxon>Chordata</taxon>
        <taxon>Craniata</taxon>
        <taxon>Vertebrata</taxon>
        <taxon>Euteleostomi</taxon>
        <taxon>Actinopterygii</taxon>
        <taxon>Neopterygii</taxon>
        <taxon>Teleostei</taxon>
        <taxon>Neoteleostei</taxon>
        <taxon>Acanthomorphata</taxon>
        <taxon>Eupercaria</taxon>
        <taxon>Sciaenidae</taxon>
        <taxon>Larimichthys</taxon>
    </lineage>
</organism>
<evidence type="ECO:0000256" key="1">
    <source>
        <dbReference type="SAM" id="MobiDB-lite"/>
    </source>
</evidence>
<dbReference type="Proteomes" id="UP000424527">
    <property type="component" value="Unassembled WGS sequence"/>
</dbReference>
<evidence type="ECO:0000313" key="3">
    <source>
        <dbReference type="Proteomes" id="UP000424527"/>
    </source>
</evidence>
<name>A0A6G0IL92_LARCR</name>
<dbReference type="AlphaFoldDB" id="A0A6G0IL92"/>
<evidence type="ECO:0000313" key="2">
    <source>
        <dbReference type="EMBL" id="KAE8292144.1"/>
    </source>
</evidence>
<reference evidence="2 3" key="1">
    <citation type="submission" date="2019-07" db="EMBL/GenBank/DDBJ databases">
        <title>Chromosome genome assembly for large yellow croaker.</title>
        <authorList>
            <person name="Xiao S."/>
        </authorList>
    </citation>
    <scope>NUCLEOTIDE SEQUENCE [LARGE SCALE GENOMIC DNA]</scope>
    <source>
        <strain evidence="2">JMULYC20181020</strain>
        <tissue evidence="2">Muscle</tissue>
    </source>
</reference>
<comment type="caution">
    <text evidence="2">The sequence shown here is derived from an EMBL/GenBank/DDBJ whole genome shotgun (WGS) entry which is preliminary data.</text>
</comment>
<sequence length="350" mass="37485">MMRPSMGVKVCRSLTLGLRQREPPPRRALGGPEPLEELRLRLEFSTVEEEDEEEVQKEEAEMEVLMQPDDGGGGEGGGGEETQDADTEGNGMDLATLNENSNNNNHMSTPRNLYETASSIIPPADASTAKSKQKDSPPLVSKLCLNPSPPQVLSSSLPLSLTSPEGLVSSAVLLCPCGPLCDCANCASSTPTAPLDRDEQPGDSPHLPEPKDDGDLAEVKTESRCAASSDALPELMTMDLEEDKPAVACYIGQQQETLMQLAEVRAGPPACRETRETFRFDPGEPAISEAFACMPKSCSSDAGTLLLLSLSPEPDTGLEWDSPTTSAKPRPCKDLHTSERALLDEPRARA</sequence>